<dbReference type="Pfam" id="PF07993">
    <property type="entry name" value="NAD_binding_4"/>
    <property type="match status" value="1"/>
</dbReference>
<keyword evidence="2" id="KW-0597">Phosphoprotein</keyword>
<dbReference type="STRING" id="5539.A0A3E2H2M1"/>
<dbReference type="EMBL" id="NCSJ02000197">
    <property type="protein sequence ID" value="RFU27629.1"/>
    <property type="molecule type" value="Genomic_DNA"/>
</dbReference>
<organism evidence="5 6">
    <name type="scientific">Scytalidium lignicola</name>
    <name type="common">Hyphomycete</name>
    <dbReference type="NCBI Taxonomy" id="5539"/>
    <lineage>
        <taxon>Eukaryota</taxon>
        <taxon>Fungi</taxon>
        <taxon>Dikarya</taxon>
        <taxon>Ascomycota</taxon>
        <taxon>Pezizomycotina</taxon>
        <taxon>Leotiomycetes</taxon>
        <taxon>Leotiomycetes incertae sedis</taxon>
        <taxon>Scytalidium</taxon>
    </lineage>
</organism>
<dbReference type="InterPro" id="IPR013120">
    <property type="entry name" value="FAR_NAD-bd"/>
</dbReference>
<keyword evidence="6" id="KW-1185">Reference proteome</keyword>
<dbReference type="SUPFAM" id="SSF51735">
    <property type="entry name" value="NAD(P)-binding Rossmann-fold domains"/>
    <property type="match status" value="1"/>
</dbReference>
<accession>A0A3E2H2M1</accession>
<feature type="repeat" description="ANK" evidence="3">
    <location>
        <begin position="1417"/>
        <end position="1449"/>
    </location>
</feature>
<name>A0A3E2H2M1_SCYLI</name>
<dbReference type="PROSITE" id="PS50075">
    <property type="entry name" value="CARRIER"/>
    <property type="match status" value="1"/>
</dbReference>
<dbReference type="Gene3D" id="3.40.50.12780">
    <property type="entry name" value="N-terminal domain of ligase-like"/>
    <property type="match status" value="1"/>
</dbReference>
<dbReference type="SUPFAM" id="SSF48403">
    <property type="entry name" value="Ankyrin repeat"/>
    <property type="match status" value="1"/>
</dbReference>
<dbReference type="InterPro" id="IPR051414">
    <property type="entry name" value="Adenylate-forming_Reductase"/>
</dbReference>
<dbReference type="InterPro" id="IPR036736">
    <property type="entry name" value="ACP-like_sf"/>
</dbReference>
<dbReference type="Gene3D" id="3.40.50.720">
    <property type="entry name" value="NAD(P)-binding Rossmann-like Domain"/>
    <property type="match status" value="1"/>
</dbReference>
<dbReference type="InterPro" id="IPR002110">
    <property type="entry name" value="Ankyrin_rpt"/>
</dbReference>
<dbReference type="PANTHER" id="PTHR43439:SF2">
    <property type="entry name" value="ENZYME, PUTATIVE (JCVI)-RELATED"/>
    <property type="match status" value="1"/>
</dbReference>
<reference evidence="5 6" key="1">
    <citation type="submission" date="2018-05" db="EMBL/GenBank/DDBJ databases">
        <title>Draft genome sequence of Scytalidium lignicola DSM 105466, a ubiquitous saprotrophic fungus.</title>
        <authorList>
            <person name="Buettner E."/>
            <person name="Gebauer A.M."/>
            <person name="Hofrichter M."/>
            <person name="Liers C."/>
            <person name="Kellner H."/>
        </authorList>
    </citation>
    <scope>NUCLEOTIDE SEQUENCE [LARGE SCALE GENOMIC DNA]</scope>
    <source>
        <strain evidence="5 6">DSM 105466</strain>
    </source>
</reference>
<dbReference type="PROSITE" id="PS50297">
    <property type="entry name" value="ANK_REP_REGION"/>
    <property type="match status" value="1"/>
</dbReference>
<evidence type="ECO:0000259" key="4">
    <source>
        <dbReference type="PROSITE" id="PS50075"/>
    </source>
</evidence>
<dbReference type="Gene3D" id="1.25.40.20">
    <property type="entry name" value="Ankyrin repeat-containing domain"/>
    <property type="match status" value="1"/>
</dbReference>
<feature type="non-terminal residue" evidence="5">
    <location>
        <position position="1"/>
    </location>
</feature>
<dbReference type="SUPFAM" id="SSF47336">
    <property type="entry name" value="ACP-like"/>
    <property type="match status" value="1"/>
</dbReference>
<evidence type="ECO:0000313" key="6">
    <source>
        <dbReference type="Proteomes" id="UP000258309"/>
    </source>
</evidence>
<dbReference type="OrthoDB" id="5428966at2759"/>
<sequence length="1519" mass="169024">MGSLPQQNRLLCRLVDELAKHKPNQLFCVHPVSSDISEGWRRVTLKDLAHAANYSAWWIKKTIGQSTKFESLAYLGANDIRYVVFVLACMKTGYVALLPSPRNSETAFLHVLNKTGCSKFVCSVERQKQVRELQQVQKTIQAWEIPGLWEIFDSKAEFYPYEKEFKDCEDDPCVIIHSSGTTGFPKPVYLTNGFWSVIDNLPSLPVPPGRCSNALMSSVGEESRSLFIMAPFFHLMGLFVPTKSIFNGNPFILSPEKPMTVDLLARILDETRPEWAFLTPSVIQELASTQRGLDTLKQFEIIFFGGAPLSKEIGDKLCEDITLQSLIGSSEAGCIPNLQVGRKSDWEYFEWNPAYGVDMQHIADGAYEMVLRRDKHRENHGIFHTYPELHEYRTKDLFLKHPTKPDLWRYKGRLDDVLVLSNGEKLNPIEVEKILEGHPLISRALVIGEGRFQPALLVEPSWTEWDGSEPESSFIDQIWPTVQKANKIAPGHGQVLKTKIGLASKVKPFKCTPKGTTQRRLVINDYAEEIDNIYARSDEEYVGKIPENATIEDVMEYIQGIVSGLLSFSQVQETSDIFALGLDSLQTFQLGKILQGAVHSLRPENDLEVITPQKLYSYPSVKELSKYIYGVIRGGTPGSDLTNDYELARFGRITALVEKYTEGLPDNQVTGFNRNDRHAVVLTGSTGSLGNYILRELIKDQTISKVYCLNRSNDAEMRQVKSFEEKGLEIPSDFHHRVEFLQARFGDEKFGLPDRKYEELKQSVDTIIHNAWKVNFNHRVEAFEQTHIEGVRRLVNFSLESASKAHIHFISSISTIEAWSPKHGPSIPEIQLEDPDVAMRQGYGESKFISERICAIASARSGVPTSIYRVGQIAGPTTERGVWNKHEWFPSIVATSKTLKQVPKSLGSMPVDWIPVDSLAKIIVEITRSRLRTETSNRAAAFHLVNPLIASWESLIPAIQTRYEVEPVDFRSWMEALESFSNPTEGDLQDKPALKIMDFCQGLRETEGNDREDQLSDIESGLHSIVGQISGRLSGLGASAYHEPLLTLLVGVGLILHSFRLFLPIFQAKVEALLLLFGSDKVPAVNACDTVVERDAEKVLASDVTDTPPIVSNALSSTAAITTLSPKNVILKKLTELSEEQHVSQMIFEAAARQDYMTCSRLILEGVDCDISGPIGRSLAHVTAMTGNIQLLSILTLSSKRIWSTCSQGKMTLDYAASNNHLETVKYLDLQVLLLCGIDADFKRKLAAKTAYRYALSAYEVEIYKFLVLCGEVKVEYAFKVTADHGNLRLLWWMIEMEGTDFILSEGGADINAPGGLGGSNPMIAAISARNFSIFDYFLSLQPCLNNQHGNFGNILQTASYLGRREILEKILSSDFNINARLNPYGSALIMAIQGGNFDIAKLLISRDADVNLTIPKYGTALHLAAAGGIENIVKLLILAGANVNTEGGDFGTSRQAAAASGRKLIVLFLLDCGAKVNTQGRMYGNALRAAQENGHVLLAKLLLFSGANVIYDVDKVFA</sequence>
<dbReference type="PROSITE" id="PS00455">
    <property type="entry name" value="AMP_BINDING"/>
    <property type="match status" value="1"/>
</dbReference>
<dbReference type="PANTHER" id="PTHR43439">
    <property type="entry name" value="PHENYLACETATE-COENZYME A LIGASE"/>
    <property type="match status" value="1"/>
</dbReference>
<proteinExistence type="predicted"/>
<protein>
    <recommendedName>
        <fullName evidence="4">Carrier domain-containing protein</fullName>
    </recommendedName>
</protein>
<dbReference type="Pfam" id="PF12796">
    <property type="entry name" value="Ank_2"/>
    <property type="match status" value="2"/>
</dbReference>
<dbReference type="SMART" id="SM00248">
    <property type="entry name" value="ANK"/>
    <property type="match status" value="8"/>
</dbReference>
<evidence type="ECO:0000256" key="1">
    <source>
        <dbReference type="ARBA" id="ARBA00022450"/>
    </source>
</evidence>
<dbReference type="Proteomes" id="UP000258309">
    <property type="component" value="Unassembled WGS sequence"/>
</dbReference>
<evidence type="ECO:0000256" key="3">
    <source>
        <dbReference type="PROSITE-ProRule" id="PRU00023"/>
    </source>
</evidence>
<dbReference type="Pfam" id="PF00501">
    <property type="entry name" value="AMP-binding"/>
    <property type="match status" value="1"/>
</dbReference>
<gene>
    <name evidence="5" type="ORF">B7463_g8720</name>
</gene>
<comment type="caution">
    <text evidence="5">The sequence shown here is derived from an EMBL/GenBank/DDBJ whole genome shotgun (WGS) entry which is preliminary data.</text>
</comment>
<feature type="non-terminal residue" evidence="5">
    <location>
        <position position="1519"/>
    </location>
</feature>
<dbReference type="InterPro" id="IPR042099">
    <property type="entry name" value="ANL_N_sf"/>
</dbReference>
<dbReference type="Pfam" id="PF23562">
    <property type="entry name" value="AMP-binding_C_3"/>
    <property type="match status" value="1"/>
</dbReference>
<dbReference type="InterPro" id="IPR000873">
    <property type="entry name" value="AMP-dep_synth/lig_dom"/>
</dbReference>
<dbReference type="InterPro" id="IPR036291">
    <property type="entry name" value="NAD(P)-bd_dom_sf"/>
</dbReference>
<dbReference type="InterPro" id="IPR036770">
    <property type="entry name" value="Ankyrin_rpt-contain_sf"/>
</dbReference>
<dbReference type="OMA" id="KPMTAEL"/>
<dbReference type="InterPro" id="IPR009081">
    <property type="entry name" value="PP-bd_ACP"/>
</dbReference>
<evidence type="ECO:0000256" key="2">
    <source>
        <dbReference type="ARBA" id="ARBA00022553"/>
    </source>
</evidence>
<dbReference type="InterPro" id="IPR020845">
    <property type="entry name" value="AMP-binding_CS"/>
</dbReference>
<keyword evidence="3" id="KW-0040">ANK repeat</keyword>
<dbReference type="PROSITE" id="PS50088">
    <property type="entry name" value="ANK_REPEAT"/>
    <property type="match status" value="1"/>
</dbReference>
<evidence type="ECO:0000313" key="5">
    <source>
        <dbReference type="EMBL" id="RFU27629.1"/>
    </source>
</evidence>
<feature type="domain" description="Carrier" evidence="4">
    <location>
        <begin position="549"/>
        <end position="632"/>
    </location>
</feature>
<keyword evidence="1" id="KW-0596">Phosphopantetheine</keyword>
<dbReference type="SUPFAM" id="SSF56801">
    <property type="entry name" value="Acetyl-CoA synthetase-like"/>
    <property type="match status" value="1"/>
</dbReference>